<dbReference type="PANTHER" id="PTHR12329">
    <property type="entry name" value="BCL2-ASSOCIATED ATHANOGENE"/>
    <property type="match status" value="1"/>
</dbReference>
<sequence length="236" mass="26250">MSFWNPFRRSDHHKEAEQADEIKVVVKWNKDRFNIPVPKPSETPLSTLVATLSAQTGLSADKIKLIYNGGVMKNMSLPLAGYGLKDGSMIVLVGSNDPPASGVMGAVREQQVKKKKEEIPTTEDGLVEFLAGKRKFVEEMKPELDTFEKDCQTYLSASQAGAEAQSSASVPTWQKLQQAHARITEILLQHLLKLDGIEIQSSMSRARAERKEAVRVVQREMDSADAVWAKVRDQKS</sequence>
<organism evidence="4 5">
    <name type="scientific">Filobasidium floriforme</name>
    <dbReference type="NCBI Taxonomy" id="5210"/>
    <lineage>
        <taxon>Eukaryota</taxon>
        <taxon>Fungi</taxon>
        <taxon>Dikarya</taxon>
        <taxon>Basidiomycota</taxon>
        <taxon>Agaricomycotina</taxon>
        <taxon>Tremellomycetes</taxon>
        <taxon>Filobasidiales</taxon>
        <taxon>Filobasidiaceae</taxon>
        <taxon>Filobasidium</taxon>
    </lineage>
</organism>
<gene>
    <name evidence="4" type="ORF">FFLO_05487</name>
</gene>
<dbReference type="SMART" id="SM00213">
    <property type="entry name" value="UBQ"/>
    <property type="match status" value="1"/>
</dbReference>
<dbReference type="PROSITE" id="PS50053">
    <property type="entry name" value="UBIQUITIN_2"/>
    <property type="match status" value="1"/>
</dbReference>
<dbReference type="InterPro" id="IPR000626">
    <property type="entry name" value="Ubiquitin-like_dom"/>
</dbReference>
<dbReference type="InterPro" id="IPR039773">
    <property type="entry name" value="BAG_chaperone_regulator"/>
</dbReference>
<dbReference type="Gene3D" id="3.10.20.90">
    <property type="entry name" value="Phosphatidylinositol 3-kinase Catalytic Subunit, Chain A, domain 1"/>
    <property type="match status" value="1"/>
</dbReference>
<comment type="caution">
    <text evidence="4">The sequence shown here is derived from an EMBL/GenBank/DDBJ whole genome shotgun (WGS) entry which is preliminary data.</text>
</comment>
<proteinExistence type="predicted"/>
<dbReference type="Pfam" id="PF02179">
    <property type="entry name" value="BAG"/>
    <property type="match status" value="1"/>
</dbReference>
<dbReference type="PROSITE" id="PS51035">
    <property type="entry name" value="BAG"/>
    <property type="match status" value="1"/>
</dbReference>
<dbReference type="InterPro" id="IPR003103">
    <property type="entry name" value="BAG_domain"/>
</dbReference>
<dbReference type="GO" id="GO:0051087">
    <property type="term" value="F:protein-folding chaperone binding"/>
    <property type="evidence" value="ECO:0007669"/>
    <property type="project" value="InterPro"/>
</dbReference>
<dbReference type="Proteomes" id="UP000812966">
    <property type="component" value="Unassembled WGS sequence"/>
</dbReference>
<dbReference type="GO" id="GO:0050821">
    <property type="term" value="P:protein stabilization"/>
    <property type="evidence" value="ECO:0007669"/>
    <property type="project" value="TreeGrafter"/>
</dbReference>
<dbReference type="InterPro" id="IPR036533">
    <property type="entry name" value="BAG_dom_sf"/>
</dbReference>
<reference evidence="4" key="1">
    <citation type="submission" date="2020-04" db="EMBL/GenBank/DDBJ databases">
        <title>Analysis of mating type loci in Filobasidium floriforme.</title>
        <authorList>
            <person name="Nowrousian M."/>
        </authorList>
    </citation>
    <scope>NUCLEOTIDE SEQUENCE</scope>
    <source>
        <strain evidence="4">CBS 6242</strain>
    </source>
</reference>
<dbReference type="Gene3D" id="1.20.58.120">
    <property type="entry name" value="BAG domain"/>
    <property type="match status" value="1"/>
</dbReference>
<dbReference type="GO" id="GO:0005829">
    <property type="term" value="C:cytosol"/>
    <property type="evidence" value="ECO:0007669"/>
    <property type="project" value="TreeGrafter"/>
</dbReference>
<dbReference type="SUPFAM" id="SSF54236">
    <property type="entry name" value="Ubiquitin-like"/>
    <property type="match status" value="1"/>
</dbReference>
<dbReference type="AlphaFoldDB" id="A0A8K0JHC0"/>
<evidence type="ECO:0000313" key="4">
    <source>
        <dbReference type="EMBL" id="KAG7529681.1"/>
    </source>
</evidence>
<feature type="domain" description="Ubiquitin-like" evidence="2">
    <location>
        <begin position="22"/>
        <end position="93"/>
    </location>
</feature>
<name>A0A8K0JHC0_9TREE</name>
<evidence type="ECO:0000259" key="2">
    <source>
        <dbReference type="PROSITE" id="PS50053"/>
    </source>
</evidence>
<evidence type="ECO:0000259" key="3">
    <source>
        <dbReference type="PROSITE" id="PS51035"/>
    </source>
</evidence>
<evidence type="ECO:0000256" key="1">
    <source>
        <dbReference type="ARBA" id="ARBA00023186"/>
    </source>
</evidence>
<dbReference type="PANTHER" id="PTHR12329:SF16">
    <property type="entry name" value="BAG FAMILY MOLECULAR CHAPERONE REGULATOR 1"/>
    <property type="match status" value="1"/>
</dbReference>
<dbReference type="GO" id="GO:0016020">
    <property type="term" value="C:membrane"/>
    <property type="evidence" value="ECO:0007669"/>
    <property type="project" value="TreeGrafter"/>
</dbReference>
<dbReference type="InterPro" id="IPR029071">
    <property type="entry name" value="Ubiquitin-like_domsf"/>
</dbReference>
<accession>A0A8K0JHC0</accession>
<dbReference type="EMBL" id="JABELV010000140">
    <property type="protein sequence ID" value="KAG7529681.1"/>
    <property type="molecule type" value="Genomic_DNA"/>
</dbReference>
<evidence type="ECO:0000313" key="5">
    <source>
        <dbReference type="Proteomes" id="UP000812966"/>
    </source>
</evidence>
<keyword evidence="5" id="KW-1185">Reference proteome</keyword>
<dbReference type="Pfam" id="PF00240">
    <property type="entry name" value="ubiquitin"/>
    <property type="match status" value="1"/>
</dbReference>
<dbReference type="GO" id="GO:0005634">
    <property type="term" value="C:nucleus"/>
    <property type="evidence" value="ECO:0007669"/>
    <property type="project" value="TreeGrafter"/>
</dbReference>
<dbReference type="SUPFAM" id="SSF63491">
    <property type="entry name" value="BAG domain"/>
    <property type="match status" value="1"/>
</dbReference>
<keyword evidence="1" id="KW-0143">Chaperone</keyword>
<evidence type="ECO:0008006" key="6">
    <source>
        <dbReference type="Google" id="ProtNLM"/>
    </source>
</evidence>
<protein>
    <recommendedName>
        <fullName evidence="6">BAG domain-containing protein</fullName>
    </recommendedName>
</protein>
<dbReference type="GO" id="GO:0000774">
    <property type="term" value="F:adenyl-nucleotide exchange factor activity"/>
    <property type="evidence" value="ECO:0007669"/>
    <property type="project" value="TreeGrafter"/>
</dbReference>
<feature type="domain" description="BAG" evidence="3">
    <location>
        <begin position="174"/>
        <end position="228"/>
    </location>
</feature>